<dbReference type="EMBL" id="QKWP01001509">
    <property type="protein sequence ID" value="RIB08441.1"/>
    <property type="molecule type" value="Genomic_DNA"/>
</dbReference>
<name>A0A397UFQ1_9GLOM</name>
<dbReference type="Proteomes" id="UP000266673">
    <property type="component" value="Unassembled WGS sequence"/>
</dbReference>
<dbReference type="GO" id="GO:0006979">
    <property type="term" value="P:response to oxidative stress"/>
    <property type="evidence" value="ECO:0007669"/>
    <property type="project" value="InterPro"/>
</dbReference>
<keyword evidence="5" id="KW-0575">Peroxidase</keyword>
<dbReference type="Gene3D" id="1.10.640.10">
    <property type="entry name" value="Haem peroxidase domain superfamily, animal type"/>
    <property type="match status" value="1"/>
</dbReference>
<dbReference type="GO" id="GO:0051213">
    <property type="term" value="F:dioxygenase activity"/>
    <property type="evidence" value="ECO:0007669"/>
    <property type="project" value="UniProtKB-KW"/>
</dbReference>
<dbReference type="InterPro" id="IPR050783">
    <property type="entry name" value="Oxylipin_biosynth_metab"/>
</dbReference>
<keyword evidence="1" id="KW-0479">Metal-binding</keyword>
<dbReference type="Pfam" id="PF03098">
    <property type="entry name" value="An_peroxidase"/>
    <property type="match status" value="1"/>
</dbReference>
<keyword evidence="4" id="KW-0408">Iron</keyword>
<dbReference type="GO" id="GO:0006631">
    <property type="term" value="P:fatty acid metabolic process"/>
    <property type="evidence" value="ECO:0007669"/>
    <property type="project" value="UniProtKB-ARBA"/>
</dbReference>
<dbReference type="InterPro" id="IPR010255">
    <property type="entry name" value="Haem_peroxidase_sf"/>
</dbReference>
<dbReference type="PROSITE" id="PS50292">
    <property type="entry name" value="PEROXIDASE_3"/>
    <property type="match status" value="1"/>
</dbReference>
<dbReference type="GO" id="GO:0020037">
    <property type="term" value="F:heme binding"/>
    <property type="evidence" value="ECO:0007669"/>
    <property type="project" value="InterPro"/>
</dbReference>
<keyword evidence="6" id="KW-1185">Reference proteome</keyword>
<organism evidence="5 6">
    <name type="scientific">Gigaspora rosea</name>
    <dbReference type="NCBI Taxonomy" id="44941"/>
    <lineage>
        <taxon>Eukaryota</taxon>
        <taxon>Fungi</taxon>
        <taxon>Fungi incertae sedis</taxon>
        <taxon>Mucoromycota</taxon>
        <taxon>Glomeromycotina</taxon>
        <taxon>Glomeromycetes</taxon>
        <taxon>Diversisporales</taxon>
        <taxon>Gigasporaceae</taxon>
        <taxon>Gigaspora</taxon>
    </lineage>
</organism>
<protein>
    <submittedName>
        <fullName evidence="5">Heme peroxidase</fullName>
    </submittedName>
</protein>
<evidence type="ECO:0000313" key="5">
    <source>
        <dbReference type="EMBL" id="RIB08441.1"/>
    </source>
</evidence>
<dbReference type="SUPFAM" id="SSF48113">
    <property type="entry name" value="Heme-dependent peroxidases"/>
    <property type="match status" value="1"/>
</dbReference>
<dbReference type="InterPro" id="IPR019791">
    <property type="entry name" value="Haem_peroxidase_animal"/>
</dbReference>
<evidence type="ECO:0000313" key="6">
    <source>
        <dbReference type="Proteomes" id="UP000266673"/>
    </source>
</evidence>
<keyword evidence="2" id="KW-0223">Dioxygenase</keyword>
<keyword evidence="3" id="KW-0560">Oxidoreductase</keyword>
<evidence type="ECO:0000256" key="1">
    <source>
        <dbReference type="ARBA" id="ARBA00022723"/>
    </source>
</evidence>
<dbReference type="PANTHER" id="PTHR11903">
    <property type="entry name" value="PROSTAGLANDIN G/H SYNTHASE"/>
    <property type="match status" value="1"/>
</dbReference>
<dbReference type="OrthoDB" id="823504at2759"/>
<evidence type="ECO:0000256" key="4">
    <source>
        <dbReference type="ARBA" id="ARBA00023004"/>
    </source>
</evidence>
<accession>A0A397UFQ1</accession>
<dbReference type="STRING" id="44941.A0A397UFQ1"/>
<sequence>MESTKFSLKTALSLAFGDLKNEVSKHFEDSEEELKLVHELIQTAIFQEPTLITQLWNDITKPPNIFFLQLGKAGSQYARSTPTSKPFNQLPDASIIFDDLMKRNKFIPHPSGINATLFYLAVLITHDLFNSDPQNPSIDRNSSYLDLSPLYGNSNEDLAKIRTGVLGRLKPDTFADSRILIQPPGLGELLIVFSRNHNYIANYLYETGKFKNDEHLFQTARLINC</sequence>
<dbReference type="PANTHER" id="PTHR11903:SF37">
    <property type="entry name" value="PSI-PRODUCING OXYGENASE A"/>
    <property type="match status" value="1"/>
</dbReference>
<gene>
    <name evidence="5" type="ORF">C2G38_2211664</name>
</gene>
<reference evidence="5 6" key="1">
    <citation type="submission" date="2018-06" db="EMBL/GenBank/DDBJ databases">
        <title>Comparative genomics reveals the genomic features of Rhizophagus irregularis, R. cerebriforme, R. diaphanum and Gigaspora rosea, and their symbiotic lifestyle signature.</title>
        <authorList>
            <person name="Morin E."/>
            <person name="San Clemente H."/>
            <person name="Chen E.C.H."/>
            <person name="De La Providencia I."/>
            <person name="Hainaut M."/>
            <person name="Kuo A."/>
            <person name="Kohler A."/>
            <person name="Murat C."/>
            <person name="Tang N."/>
            <person name="Roy S."/>
            <person name="Loubradou J."/>
            <person name="Henrissat B."/>
            <person name="Grigoriev I.V."/>
            <person name="Corradi N."/>
            <person name="Roux C."/>
            <person name="Martin F.M."/>
        </authorList>
    </citation>
    <scope>NUCLEOTIDE SEQUENCE [LARGE SCALE GENOMIC DNA]</scope>
    <source>
        <strain evidence="5 6">DAOM 194757</strain>
    </source>
</reference>
<dbReference type="InterPro" id="IPR037120">
    <property type="entry name" value="Haem_peroxidase_sf_animal"/>
</dbReference>
<dbReference type="AlphaFoldDB" id="A0A397UFQ1"/>
<evidence type="ECO:0000256" key="3">
    <source>
        <dbReference type="ARBA" id="ARBA00023002"/>
    </source>
</evidence>
<evidence type="ECO:0000256" key="2">
    <source>
        <dbReference type="ARBA" id="ARBA00022964"/>
    </source>
</evidence>
<dbReference type="GO" id="GO:0046872">
    <property type="term" value="F:metal ion binding"/>
    <property type="evidence" value="ECO:0007669"/>
    <property type="project" value="UniProtKB-KW"/>
</dbReference>
<proteinExistence type="predicted"/>
<dbReference type="GO" id="GO:0004601">
    <property type="term" value="F:peroxidase activity"/>
    <property type="evidence" value="ECO:0007669"/>
    <property type="project" value="UniProtKB-KW"/>
</dbReference>
<comment type="caution">
    <text evidence="5">The sequence shown here is derived from an EMBL/GenBank/DDBJ whole genome shotgun (WGS) entry which is preliminary data.</text>
</comment>